<organism evidence="1 2">
    <name type="scientific">Pseudovibrio japonicus</name>
    <dbReference type="NCBI Taxonomy" id="366534"/>
    <lineage>
        <taxon>Bacteria</taxon>
        <taxon>Pseudomonadati</taxon>
        <taxon>Pseudomonadota</taxon>
        <taxon>Alphaproteobacteria</taxon>
        <taxon>Hyphomicrobiales</taxon>
        <taxon>Stappiaceae</taxon>
        <taxon>Pseudovibrio</taxon>
    </lineage>
</organism>
<dbReference type="EMBL" id="BMXE01000005">
    <property type="protein sequence ID" value="GHB38718.1"/>
    <property type="molecule type" value="Genomic_DNA"/>
</dbReference>
<proteinExistence type="predicted"/>
<sequence length="84" mass="9538">MVLRLSQKRLDNSVGVEEPGWIVSEEIRKGAWTKFNAKHTASFLKGVVEYSRIDTKNTCALRGVDDDVLGWVGQVGLFVRWFIL</sequence>
<accession>A0ABQ3EIJ8</accession>
<comment type="caution">
    <text evidence="1">The sequence shown here is derived from an EMBL/GenBank/DDBJ whole genome shotgun (WGS) entry which is preliminary data.</text>
</comment>
<keyword evidence="2" id="KW-1185">Reference proteome</keyword>
<name>A0ABQ3EIJ8_9HYPH</name>
<evidence type="ECO:0000313" key="1">
    <source>
        <dbReference type="EMBL" id="GHB38718.1"/>
    </source>
</evidence>
<evidence type="ECO:0000313" key="2">
    <source>
        <dbReference type="Proteomes" id="UP000637980"/>
    </source>
</evidence>
<gene>
    <name evidence="1" type="ORF">GCM10007094_30240</name>
</gene>
<dbReference type="Proteomes" id="UP000637980">
    <property type="component" value="Unassembled WGS sequence"/>
</dbReference>
<protein>
    <submittedName>
        <fullName evidence="1">Uncharacterized protein</fullName>
    </submittedName>
</protein>
<reference evidence="2" key="1">
    <citation type="journal article" date="2019" name="Int. J. Syst. Evol. Microbiol.">
        <title>The Global Catalogue of Microorganisms (GCM) 10K type strain sequencing project: providing services to taxonomists for standard genome sequencing and annotation.</title>
        <authorList>
            <consortium name="The Broad Institute Genomics Platform"/>
            <consortium name="The Broad Institute Genome Sequencing Center for Infectious Disease"/>
            <person name="Wu L."/>
            <person name="Ma J."/>
        </authorList>
    </citation>
    <scope>NUCLEOTIDE SEQUENCE [LARGE SCALE GENOMIC DNA]</scope>
    <source>
        <strain evidence="2">KCTC 12861</strain>
    </source>
</reference>